<feature type="transmembrane region" description="Helical" evidence="9">
    <location>
        <begin position="342"/>
        <end position="362"/>
    </location>
</feature>
<evidence type="ECO:0000313" key="13">
    <source>
        <dbReference type="Proteomes" id="UP000282529"/>
    </source>
</evidence>
<dbReference type="Gene3D" id="3.30.565.10">
    <property type="entry name" value="Histidine kinase-like ATPase, C-terminal domain"/>
    <property type="match status" value="1"/>
</dbReference>
<feature type="transmembrane region" description="Helical" evidence="9">
    <location>
        <begin position="248"/>
        <end position="270"/>
    </location>
</feature>
<keyword evidence="7" id="KW-0067">ATP-binding</keyword>
<dbReference type="Pfam" id="PF07730">
    <property type="entry name" value="HisKA_3"/>
    <property type="match status" value="1"/>
</dbReference>
<keyword evidence="8" id="KW-0902">Two-component regulatory system</keyword>
<dbReference type="OrthoDB" id="9768405at2"/>
<name>A0A3N9P1F5_9BACL</name>
<dbReference type="InterPro" id="IPR003594">
    <property type="entry name" value="HATPase_dom"/>
</dbReference>
<feature type="transmembrane region" description="Helical" evidence="9">
    <location>
        <begin position="216"/>
        <end position="236"/>
    </location>
</feature>
<dbReference type="PANTHER" id="PTHR24421:SF10">
    <property type="entry name" value="NITRATE_NITRITE SENSOR PROTEIN NARQ"/>
    <property type="match status" value="1"/>
</dbReference>
<keyword evidence="3" id="KW-0597">Phosphoprotein</keyword>
<keyword evidence="9" id="KW-1133">Transmembrane helix</keyword>
<evidence type="ECO:0000256" key="2">
    <source>
        <dbReference type="ARBA" id="ARBA00012438"/>
    </source>
</evidence>
<evidence type="ECO:0000313" key="12">
    <source>
        <dbReference type="EMBL" id="RQW09675.1"/>
    </source>
</evidence>
<keyword evidence="5" id="KW-0547">Nucleotide-binding</keyword>
<dbReference type="Proteomes" id="UP000282529">
    <property type="component" value="Unassembled WGS sequence"/>
</dbReference>
<feature type="transmembrane region" description="Helical" evidence="9">
    <location>
        <begin position="126"/>
        <end position="144"/>
    </location>
</feature>
<feature type="domain" description="Signal transduction histidine kinase subgroup 3 dimerisation and phosphoacceptor" evidence="11">
    <location>
        <begin position="572"/>
        <end position="635"/>
    </location>
</feature>
<feature type="transmembrane region" description="Helical" evidence="9">
    <location>
        <begin position="312"/>
        <end position="330"/>
    </location>
</feature>
<dbReference type="EMBL" id="RQPI01000012">
    <property type="protein sequence ID" value="RQW09675.1"/>
    <property type="molecule type" value="Genomic_DNA"/>
</dbReference>
<feature type="domain" description="Histidine kinase/HSP90-like ATPase" evidence="10">
    <location>
        <begin position="684"/>
        <end position="774"/>
    </location>
</feature>
<evidence type="ECO:0000256" key="3">
    <source>
        <dbReference type="ARBA" id="ARBA00022553"/>
    </source>
</evidence>
<sequence length="785" mass="90545">MKGFLTHRGYYQFLFFLVLGLYLILLPQFFIYMNRIHYFGVFLEHTQGNYIVNHVDPNGEGSYLGIKPGDTLVEVNSASPKQNSNVRRWHIVEGSHELEFMNQNHKLVSWMDTFPNHSVQKTGNSVIVSVSISILLMGSGIFLYLKTWNFRYSKEFFLLFSVMSFAILAYIASERGMLLARMTEIFSVSWAPYFLIRFITRFPVRITNQFVRWLKAWYIFIACMLSLLALLILFISQEGNWSLDMLRTGLIVNVVTSILISIGIAFQKSWYAKYSLPRDCRLILSGAMCIGLLPILLFSMTPEILGYNGVPIKNSIMFFLCLPFCLFYLISKNKFLVLEVYIGKTIVYIFYGLLVIVSVSELSDIPSFYLKILMFIVTIFILNSVLQKSLNWVEEIYRPSLGKEYLEDEKKRVWSNMIQTDYIYRTLKLIAEMINRYLGSPGVGIIIYLSPIDLICCSGSLEGRENEMFGARGYIYGNPEWTGIQECIPIGGPIQPSGLIVIALRPNGQELTQEELHFLKKIEMEVSQIINTYAKLDTIEEMRSGFVESRQTQIEMDQKQINQMLIEAQEEEKNRIAHYLHDEILQNLIFLSRSLIELPKLQKLRQIERHSEMLSEKVQDTIYEIRQLCSDLYPSIIEDLGIREAIQWLIREIKEKRNVIVENKSLIQDEELWPFKLKVCVFRNVKELVNNALKHSEATVITIKVESSINEPISCLVSDNGKGFDVPLHIADFVKKKYFGLASVQKKLEQFSGSMSMYSSKQMGTNVSFVIPANNKNEPCEVSSQ</sequence>
<dbReference type="Gene3D" id="1.20.5.1930">
    <property type="match status" value="1"/>
</dbReference>
<keyword evidence="4" id="KW-0808">Transferase</keyword>
<dbReference type="GO" id="GO:0046983">
    <property type="term" value="F:protein dimerization activity"/>
    <property type="evidence" value="ECO:0007669"/>
    <property type="project" value="InterPro"/>
</dbReference>
<dbReference type="GO" id="GO:0005524">
    <property type="term" value="F:ATP binding"/>
    <property type="evidence" value="ECO:0007669"/>
    <property type="project" value="UniProtKB-KW"/>
</dbReference>
<dbReference type="AlphaFoldDB" id="A0A3N9P1F5"/>
<comment type="caution">
    <text evidence="12">The sequence shown here is derived from an EMBL/GenBank/DDBJ whole genome shotgun (WGS) entry which is preliminary data.</text>
</comment>
<evidence type="ECO:0000256" key="8">
    <source>
        <dbReference type="ARBA" id="ARBA00023012"/>
    </source>
</evidence>
<feature type="transmembrane region" description="Helical" evidence="9">
    <location>
        <begin position="156"/>
        <end position="173"/>
    </location>
</feature>
<dbReference type="GO" id="GO:0016020">
    <property type="term" value="C:membrane"/>
    <property type="evidence" value="ECO:0007669"/>
    <property type="project" value="InterPro"/>
</dbReference>
<dbReference type="Pfam" id="PF02518">
    <property type="entry name" value="HATPase_c"/>
    <property type="match status" value="1"/>
</dbReference>
<dbReference type="InterPro" id="IPR050482">
    <property type="entry name" value="Sensor_HK_TwoCompSys"/>
</dbReference>
<protein>
    <recommendedName>
        <fullName evidence="2">histidine kinase</fullName>
        <ecNumber evidence="2">2.7.13.3</ecNumber>
    </recommendedName>
</protein>
<dbReference type="GO" id="GO:0000155">
    <property type="term" value="F:phosphorelay sensor kinase activity"/>
    <property type="evidence" value="ECO:0007669"/>
    <property type="project" value="InterPro"/>
</dbReference>
<evidence type="ECO:0000256" key="5">
    <source>
        <dbReference type="ARBA" id="ARBA00022741"/>
    </source>
</evidence>
<dbReference type="PANTHER" id="PTHR24421">
    <property type="entry name" value="NITRATE/NITRITE SENSOR PROTEIN NARX-RELATED"/>
    <property type="match status" value="1"/>
</dbReference>
<evidence type="ECO:0000256" key="6">
    <source>
        <dbReference type="ARBA" id="ARBA00022777"/>
    </source>
</evidence>
<evidence type="ECO:0000256" key="1">
    <source>
        <dbReference type="ARBA" id="ARBA00000085"/>
    </source>
</evidence>
<feature type="transmembrane region" description="Helical" evidence="9">
    <location>
        <begin position="282"/>
        <end position="300"/>
    </location>
</feature>
<evidence type="ECO:0000256" key="7">
    <source>
        <dbReference type="ARBA" id="ARBA00022840"/>
    </source>
</evidence>
<evidence type="ECO:0000256" key="4">
    <source>
        <dbReference type="ARBA" id="ARBA00022679"/>
    </source>
</evidence>
<accession>A0A3N9P1F5</accession>
<keyword evidence="9" id="KW-0472">Membrane</keyword>
<dbReference type="SUPFAM" id="SSF50156">
    <property type="entry name" value="PDZ domain-like"/>
    <property type="match status" value="1"/>
</dbReference>
<keyword evidence="13" id="KW-1185">Reference proteome</keyword>
<dbReference type="InterPro" id="IPR036034">
    <property type="entry name" value="PDZ_sf"/>
</dbReference>
<dbReference type="InterPro" id="IPR036890">
    <property type="entry name" value="HATPase_C_sf"/>
</dbReference>
<comment type="catalytic activity">
    <reaction evidence="1">
        <text>ATP + protein L-histidine = ADP + protein N-phospho-L-histidine.</text>
        <dbReference type="EC" id="2.7.13.3"/>
    </reaction>
</comment>
<dbReference type="SUPFAM" id="SSF55874">
    <property type="entry name" value="ATPase domain of HSP90 chaperone/DNA topoisomerase II/histidine kinase"/>
    <property type="match status" value="1"/>
</dbReference>
<keyword evidence="9" id="KW-0812">Transmembrane</keyword>
<dbReference type="RefSeq" id="WP_124696909.1">
    <property type="nucleotide sequence ID" value="NZ_JBHUFE010000026.1"/>
</dbReference>
<evidence type="ECO:0000256" key="9">
    <source>
        <dbReference type="SAM" id="Phobius"/>
    </source>
</evidence>
<keyword evidence="6" id="KW-0418">Kinase</keyword>
<dbReference type="EC" id="2.7.13.3" evidence="2"/>
<evidence type="ECO:0000259" key="11">
    <source>
        <dbReference type="Pfam" id="PF07730"/>
    </source>
</evidence>
<dbReference type="InterPro" id="IPR011712">
    <property type="entry name" value="Sig_transdc_His_kin_sub3_dim/P"/>
</dbReference>
<feature type="transmembrane region" description="Helical" evidence="9">
    <location>
        <begin position="368"/>
        <end position="386"/>
    </location>
</feature>
<reference evidence="12 13" key="1">
    <citation type="submission" date="2018-11" db="EMBL/GenBank/DDBJ databases">
        <title>Genome sequence of strain 7197.</title>
        <authorList>
            <person name="Gao J."/>
            <person name="Sun J."/>
        </authorList>
    </citation>
    <scope>NUCLEOTIDE SEQUENCE [LARGE SCALE GENOMIC DNA]</scope>
    <source>
        <strain evidence="12 13">7197</strain>
    </source>
</reference>
<organism evidence="12 13">
    <name type="scientific">Paenibacillus rhizophilus</name>
    <dbReference type="NCBI Taxonomy" id="1850366"/>
    <lineage>
        <taxon>Bacteria</taxon>
        <taxon>Bacillati</taxon>
        <taxon>Bacillota</taxon>
        <taxon>Bacilli</taxon>
        <taxon>Bacillales</taxon>
        <taxon>Paenibacillaceae</taxon>
        <taxon>Paenibacillus</taxon>
    </lineage>
</organism>
<gene>
    <name evidence="12" type="ORF">EH198_18040</name>
</gene>
<feature type="transmembrane region" description="Helical" evidence="9">
    <location>
        <begin position="12"/>
        <end position="33"/>
    </location>
</feature>
<evidence type="ECO:0000259" key="10">
    <source>
        <dbReference type="Pfam" id="PF02518"/>
    </source>
</evidence>
<feature type="transmembrane region" description="Helical" evidence="9">
    <location>
        <begin position="185"/>
        <end position="204"/>
    </location>
</feature>
<proteinExistence type="predicted"/>